<gene>
    <name evidence="1" type="ORF">BCR38DRAFT_414190</name>
</gene>
<dbReference type="GeneID" id="63775117"/>
<evidence type="ECO:0000313" key="1">
    <source>
        <dbReference type="EMBL" id="ORY56865.1"/>
    </source>
</evidence>
<sequence length="161" mass="18326">MSPPYQIPGIHFLPYQIANGAWKGRGAWSQTNVYQSTCRIQLATMMMEIKGWWVVQRKTRRKTQFVDAIIYKITALGSALRRPRHSPRPISGELLSFAINQISAATVVFRRRLFLRVQSGTFFPEPARQPASRCHLNDVRMHRNSVTIVKGVSGPYANTRG</sequence>
<dbReference type="EMBL" id="MCFJ01000021">
    <property type="protein sequence ID" value="ORY56865.1"/>
    <property type="molecule type" value="Genomic_DNA"/>
</dbReference>
<keyword evidence="2" id="KW-1185">Reference proteome</keyword>
<proteinExistence type="predicted"/>
<evidence type="ECO:0000313" key="2">
    <source>
        <dbReference type="Proteomes" id="UP000193689"/>
    </source>
</evidence>
<name>A0A1Y2DDW2_9PEZI</name>
<dbReference type="InParanoid" id="A0A1Y2DDW2"/>
<dbReference type="RefSeq" id="XP_040710332.1">
    <property type="nucleotide sequence ID" value="XM_040858905.1"/>
</dbReference>
<dbReference type="Proteomes" id="UP000193689">
    <property type="component" value="Unassembled WGS sequence"/>
</dbReference>
<comment type="caution">
    <text evidence="1">The sequence shown here is derived from an EMBL/GenBank/DDBJ whole genome shotgun (WGS) entry which is preliminary data.</text>
</comment>
<organism evidence="1 2">
    <name type="scientific">Pseudomassariella vexata</name>
    <dbReference type="NCBI Taxonomy" id="1141098"/>
    <lineage>
        <taxon>Eukaryota</taxon>
        <taxon>Fungi</taxon>
        <taxon>Dikarya</taxon>
        <taxon>Ascomycota</taxon>
        <taxon>Pezizomycotina</taxon>
        <taxon>Sordariomycetes</taxon>
        <taxon>Xylariomycetidae</taxon>
        <taxon>Amphisphaeriales</taxon>
        <taxon>Pseudomassariaceae</taxon>
        <taxon>Pseudomassariella</taxon>
    </lineage>
</organism>
<accession>A0A1Y2DDW2</accession>
<dbReference type="AlphaFoldDB" id="A0A1Y2DDW2"/>
<reference evidence="1 2" key="1">
    <citation type="submission" date="2016-07" db="EMBL/GenBank/DDBJ databases">
        <title>Pervasive Adenine N6-methylation of Active Genes in Fungi.</title>
        <authorList>
            <consortium name="DOE Joint Genome Institute"/>
            <person name="Mondo S.J."/>
            <person name="Dannebaum R.O."/>
            <person name="Kuo R.C."/>
            <person name="Labutti K."/>
            <person name="Haridas S."/>
            <person name="Kuo A."/>
            <person name="Salamov A."/>
            <person name="Ahrendt S.R."/>
            <person name="Lipzen A."/>
            <person name="Sullivan W."/>
            <person name="Andreopoulos W.B."/>
            <person name="Clum A."/>
            <person name="Lindquist E."/>
            <person name="Daum C."/>
            <person name="Ramamoorthy G.K."/>
            <person name="Gryganskyi A."/>
            <person name="Culley D."/>
            <person name="Magnuson J.K."/>
            <person name="James T.Y."/>
            <person name="O'Malley M.A."/>
            <person name="Stajich J.E."/>
            <person name="Spatafora J.W."/>
            <person name="Visel A."/>
            <person name="Grigoriev I.V."/>
        </authorList>
    </citation>
    <scope>NUCLEOTIDE SEQUENCE [LARGE SCALE GENOMIC DNA]</scope>
    <source>
        <strain evidence="1 2">CBS 129021</strain>
    </source>
</reference>
<protein>
    <submittedName>
        <fullName evidence="1">Uncharacterized protein</fullName>
    </submittedName>
</protein>